<dbReference type="Proteomes" id="UP001162162">
    <property type="component" value="Unassembled WGS sequence"/>
</dbReference>
<reference evidence="13" key="1">
    <citation type="journal article" date="2023" name="Insect Mol. Biol.">
        <title>Genome sequencing provides insights into the evolution of gene families encoding plant cell wall-degrading enzymes in longhorned beetles.</title>
        <authorList>
            <person name="Shin N.R."/>
            <person name="Okamura Y."/>
            <person name="Kirsch R."/>
            <person name="Pauchet Y."/>
        </authorList>
    </citation>
    <scope>NUCLEOTIDE SEQUENCE</scope>
    <source>
        <strain evidence="13">AMC_N1</strain>
    </source>
</reference>
<dbReference type="GO" id="GO:0016020">
    <property type="term" value="C:membrane"/>
    <property type="evidence" value="ECO:0007669"/>
    <property type="project" value="UniProtKB-SubCell"/>
</dbReference>
<feature type="region of interest" description="Disordered" evidence="11">
    <location>
        <begin position="1"/>
        <end position="36"/>
    </location>
</feature>
<dbReference type="EMBL" id="JAPWTK010000214">
    <property type="protein sequence ID" value="KAJ8945497.1"/>
    <property type="molecule type" value="Genomic_DNA"/>
</dbReference>
<keyword evidence="5" id="KW-0970">Cilium biogenesis/degradation</keyword>
<evidence type="ECO:0000256" key="2">
    <source>
        <dbReference type="ARBA" id="ARBA00004141"/>
    </source>
</evidence>
<keyword evidence="6 12" id="KW-1133">Transmembrane helix</keyword>
<keyword evidence="8 12" id="KW-0472">Membrane</keyword>
<feature type="transmembrane region" description="Helical" evidence="12">
    <location>
        <begin position="371"/>
        <end position="389"/>
    </location>
</feature>
<protein>
    <submittedName>
        <fullName evidence="13">Uncharacterized protein</fullName>
    </submittedName>
</protein>
<evidence type="ECO:0000313" key="13">
    <source>
        <dbReference type="EMBL" id="KAJ8945497.1"/>
    </source>
</evidence>
<evidence type="ECO:0000256" key="4">
    <source>
        <dbReference type="ARBA" id="ARBA00022692"/>
    </source>
</evidence>
<keyword evidence="14" id="KW-1185">Reference proteome</keyword>
<evidence type="ECO:0000256" key="10">
    <source>
        <dbReference type="ARBA" id="ARBA00025631"/>
    </source>
</evidence>
<comment type="similarity">
    <text evidence="3">Belongs to the TMEM237 family.</text>
</comment>
<comment type="function">
    <text evidence="10">Component of the transition zone in primary cilia. Required for ciliogenesis.</text>
</comment>
<keyword evidence="7" id="KW-0969">Cilium</keyword>
<comment type="caution">
    <text evidence="13">The sequence shown here is derived from an EMBL/GenBank/DDBJ whole genome shotgun (WGS) entry which is preliminary data.</text>
</comment>
<dbReference type="GO" id="GO:0035869">
    <property type="term" value="C:ciliary transition zone"/>
    <property type="evidence" value="ECO:0007669"/>
    <property type="project" value="TreeGrafter"/>
</dbReference>
<evidence type="ECO:0000313" key="14">
    <source>
        <dbReference type="Proteomes" id="UP001162162"/>
    </source>
</evidence>
<dbReference type="GO" id="GO:0060271">
    <property type="term" value="P:cilium assembly"/>
    <property type="evidence" value="ECO:0007669"/>
    <property type="project" value="TreeGrafter"/>
</dbReference>
<accession>A0AAV8Y330</accession>
<evidence type="ECO:0000256" key="1">
    <source>
        <dbReference type="ARBA" id="ARBA00004138"/>
    </source>
</evidence>
<feature type="region of interest" description="Disordered" evidence="11">
    <location>
        <begin position="179"/>
        <end position="230"/>
    </location>
</feature>
<comment type="subcellular location">
    <subcellularLocation>
        <location evidence="1">Cell projection</location>
        <location evidence="1">Cilium</location>
    </subcellularLocation>
    <subcellularLocation>
        <location evidence="2">Membrane</location>
        <topology evidence="2">Multi-pass membrane protein</topology>
    </subcellularLocation>
</comment>
<evidence type="ECO:0000256" key="6">
    <source>
        <dbReference type="ARBA" id="ARBA00022989"/>
    </source>
</evidence>
<sequence length="456" mass="53360">MPTPEDNVETTNKSVRNKYEDKNENVSVHTPSRDVSVDGETQINSKILSLIETEMKRDINKHSHFTDSRPQSLSFYEDEKVPKSYPGKLWSYQRRSKEYRDKRTNFASKDIWKALSGFTLPRFNYSLFKASRNVAHQCNLELLSPEERKHYKKRKEYVQMDTDERNAYNVMQDLYNSRDAEDIMTGAGPGRQQEMMIPKEKRKSKKKKRDSSPAASNNSKRKHKKRDEDLELRNDITVALEELQDDVFENSHEDFNNKTERMKKSPRRSDKLYVQKKNKFEVTAKPTSHLNRQGAQDFEDGKFSKRDFLKDGLRRILAGKTLTRHIKAFPSPERLVAIPYPILSTLFHPIDIAHIKLKNLKEVWKQRKSSIVVVIYVTCLIVHLSSANYDDKMSLMSYSNNTLLTNITRKDLATWNHLSLWRAILAFTAWIFVGLGPPDDTLYYHLKNMEAYLPDK</sequence>
<evidence type="ECO:0000256" key="11">
    <source>
        <dbReference type="SAM" id="MobiDB-lite"/>
    </source>
</evidence>
<evidence type="ECO:0000256" key="7">
    <source>
        <dbReference type="ARBA" id="ARBA00023069"/>
    </source>
</evidence>
<dbReference type="InterPro" id="IPR029409">
    <property type="entry name" value="TMEM237"/>
</dbReference>
<dbReference type="PANTHER" id="PTHR28388">
    <property type="entry name" value="TRANSMEMBRANE PROTEIN 237"/>
    <property type="match status" value="1"/>
</dbReference>
<feature type="transmembrane region" description="Helical" evidence="12">
    <location>
        <begin position="419"/>
        <end position="437"/>
    </location>
</feature>
<dbReference type="AlphaFoldDB" id="A0AAV8Y330"/>
<organism evidence="13 14">
    <name type="scientific">Aromia moschata</name>
    <dbReference type="NCBI Taxonomy" id="1265417"/>
    <lineage>
        <taxon>Eukaryota</taxon>
        <taxon>Metazoa</taxon>
        <taxon>Ecdysozoa</taxon>
        <taxon>Arthropoda</taxon>
        <taxon>Hexapoda</taxon>
        <taxon>Insecta</taxon>
        <taxon>Pterygota</taxon>
        <taxon>Neoptera</taxon>
        <taxon>Endopterygota</taxon>
        <taxon>Coleoptera</taxon>
        <taxon>Polyphaga</taxon>
        <taxon>Cucujiformia</taxon>
        <taxon>Chrysomeloidea</taxon>
        <taxon>Cerambycidae</taxon>
        <taxon>Cerambycinae</taxon>
        <taxon>Callichromatini</taxon>
        <taxon>Aromia</taxon>
    </lineage>
</organism>
<feature type="compositionally biased region" description="Basic residues" evidence="11">
    <location>
        <begin position="200"/>
        <end position="209"/>
    </location>
</feature>
<keyword evidence="9" id="KW-0966">Cell projection</keyword>
<gene>
    <name evidence="13" type="ORF">NQ318_017940</name>
</gene>
<evidence type="ECO:0000256" key="3">
    <source>
        <dbReference type="ARBA" id="ARBA00008783"/>
    </source>
</evidence>
<evidence type="ECO:0000256" key="8">
    <source>
        <dbReference type="ARBA" id="ARBA00023136"/>
    </source>
</evidence>
<evidence type="ECO:0000256" key="5">
    <source>
        <dbReference type="ARBA" id="ARBA00022794"/>
    </source>
</evidence>
<proteinExistence type="inferred from homology"/>
<dbReference type="Pfam" id="PF15383">
    <property type="entry name" value="TMEM237"/>
    <property type="match status" value="1"/>
</dbReference>
<dbReference type="PANTHER" id="PTHR28388:SF1">
    <property type="entry name" value="TRANSMEMBRANE PROTEIN 237"/>
    <property type="match status" value="1"/>
</dbReference>
<evidence type="ECO:0000256" key="9">
    <source>
        <dbReference type="ARBA" id="ARBA00023273"/>
    </source>
</evidence>
<evidence type="ECO:0000256" key="12">
    <source>
        <dbReference type="SAM" id="Phobius"/>
    </source>
</evidence>
<keyword evidence="4 12" id="KW-0812">Transmembrane</keyword>
<name>A0AAV8Y330_9CUCU</name>